<dbReference type="Gene3D" id="2.160.20.10">
    <property type="entry name" value="Single-stranded right-handed beta-helix, Pectin lyase-like"/>
    <property type="match status" value="3"/>
</dbReference>
<protein>
    <recommendedName>
        <fullName evidence="2">Filamentous haemagglutinin FhaB/tRNA nuclease CdiA-like TPS domain-containing protein</fullName>
    </recommendedName>
</protein>
<dbReference type="SUPFAM" id="SSF51126">
    <property type="entry name" value="Pectin lyase-like"/>
    <property type="match status" value="3"/>
</dbReference>
<dbReference type="Proteomes" id="UP000235081">
    <property type="component" value="Unassembled WGS sequence"/>
</dbReference>
<comment type="caution">
    <text evidence="3">The sequence shown here is derived from an EMBL/GenBank/DDBJ whole genome shotgun (WGS) entry which is preliminary data.</text>
</comment>
<dbReference type="InterPro" id="IPR011050">
    <property type="entry name" value="Pectin_lyase_fold/virulence"/>
</dbReference>
<dbReference type="AlphaFoldDB" id="A0A2N6L4W3"/>
<dbReference type="SMART" id="SM00912">
    <property type="entry name" value="Haemagg_act"/>
    <property type="match status" value="1"/>
</dbReference>
<evidence type="ECO:0000259" key="2">
    <source>
        <dbReference type="SMART" id="SM00912"/>
    </source>
</evidence>
<dbReference type="Pfam" id="PF05860">
    <property type="entry name" value="TPS"/>
    <property type="match status" value="1"/>
</dbReference>
<dbReference type="InterPro" id="IPR012334">
    <property type="entry name" value="Pectin_lyas_fold"/>
</dbReference>
<organism evidence="3 4">
    <name type="scientific">Fischerella thermalis CCMEE 5318</name>
    <dbReference type="NCBI Taxonomy" id="2019666"/>
    <lineage>
        <taxon>Bacteria</taxon>
        <taxon>Bacillati</taxon>
        <taxon>Cyanobacteriota</taxon>
        <taxon>Cyanophyceae</taxon>
        <taxon>Nostocales</taxon>
        <taxon>Hapalosiphonaceae</taxon>
        <taxon>Fischerella</taxon>
    </lineage>
</organism>
<feature type="signal peptide" evidence="1">
    <location>
        <begin position="1"/>
        <end position="20"/>
    </location>
</feature>
<dbReference type="EMBL" id="NMQE01000890">
    <property type="protein sequence ID" value="PMB16456.1"/>
    <property type="molecule type" value="Genomic_DNA"/>
</dbReference>
<dbReference type="NCBIfam" id="TIGR01901">
    <property type="entry name" value="adhes_NPXG"/>
    <property type="match status" value="1"/>
</dbReference>
<sequence>MKLTWSLLFTLPLVTCSILAPLSRSTAQIVPDVNLGGTENSVVNPDVINGIPSDRIDGGAIRGSNLFHSFQEFNVLEGRGAYFANPNGITNILTRVTGGNPSNILGKLGVLGNANLFLLNPKGIFFGANASLDLSGSFFASTADSVLFDNFEFSASNLQPIPQLTINIPIGLKFRDNPGSISNNGRLQVQTGNTLALVGDNVSLDGGSLTAPDGQVELGGLAQAGTIGLNPDGSLSFPVGITRADVLVKNAARVDVANQGSGSVNITARNLNIETGSIVSAGLKPDLTASTSAPGNVTLDATEAIRINGQSLVENVADLNATGNAGDVNVKANYLELTGGGRIRTRTLGQLSDAGDINIVAGDIYISNPVYTLPGININLEDKPALDASNYKNDITAGKGRSGNISLTADGNITLIGEGLPGIVDRENKIISTYSAGREGLANGNISLVAKGSILLDNVNVVSSSFSVNSLGAAGNILLQGDTSVILTNNSQIAATTYGQGNPGNVRLRSNGSVSVQSSVIFTDLRNTVTKSSDAGNIFVSGQSIFITDGSTISATTNQDSKFGGTIQVDATDTVEIFGLHPLFDDQKLFSGSRSQGIYSTLVTNSVGNAQGPAGDIIINADTLRISDGGNLKATTQEAFPGGNITVNARVIEFTGGGKILNTASRTGNAGTITLNASDSITISGSNPNFEQVFNREVKRIGRGTTEFRLGRNDTAASGIYAYTLPNSSAEGGSLNIKTGRLLVNDSAKINVGSQGTGQAGNIEVTAAKDIRLDNGALITAETRGGQGNITLNSRDLILRRNSNIGTNATGEAAGGNITVNTGNLVALENSDITANADKGYGGNVLINAEAIFGTKFREQITPDSDITANSALGSDFSGNVQIETADVDPSQGLVELPENLTDPTDQIAENPCKKGSGSSFIITGRGGLPSNPNNNFSSDNIHVDLVEPVASSGNSSNLTIKQLQVIHPIAEKIVPVQGWVFNKKGEVVLTAYDPTVSTLGRTSQAPAACSSVNSHQ</sequence>
<feature type="domain" description="Filamentous haemagglutinin FhaB/tRNA nuclease CdiA-like TPS" evidence="2">
    <location>
        <begin position="37"/>
        <end position="149"/>
    </location>
</feature>
<keyword evidence="1" id="KW-0732">Signal</keyword>
<feature type="chain" id="PRO_5014691831" description="Filamentous haemagglutinin FhaB/tRNA nuclease CdiA-like TPS domain-containing protein" evidence="1">
    <location>
        <begin position="21"/>
        <end position="1017"/>
    </location>
</feature>
<evidence type="ECO:0000256" key="1">
    <source>
        <dbReference type="SAM" id="SignalP"/>
    </source>
</evidence>
<evidence type="ECO:0000313" key="3">
    <source>
        <dbReference type="EMBL" id="PMB16456.1"/>
    </source>
</evidence>
<gene>
    <name evidence="3" type="ORF">CEN46_24965</name>
</gene>
<accession>A0A2N6L4W3</accession>
<dbReference type="InterPro" id="IPR008638">
    <property type="entry name" value="FhaB/CdiA-like_TPS"/>
</dbReference>
<evidence type="ECO:0000313" key="4">
    <source>
        <dbReference type="Proteomes" id="UP000235081"/>
    </source>
</evidence>
<proteinExistence type="predicted"/>
<dbReference type="RefSeq" id="WP_102183591.1">
    <property type="nucleotide sequence ID" value="NZ_NMQE01000890.1"/>
</dbReference>
<reference evidence="3 4" key="1">
    <citation type="submission" date="2017-07" db="EMBL/GenBank/DDBJ databases">
        <title>Genomes of Fischerella (Mastigocladus) sp. strains.</title>
        <authorList>
            <person name="Miller S.R."/>
        </authorList>
    </citation>
    <scope>NUCLEOTIDE SEQUENCE [LARGE SCALE GENOMIC DNA]</scope>
    <source>
        <strain evidence="3 4">CCMEE 5318</strain>
    </source>
</reference>
<name>A0A2N6L4W3_9CYAN</name>